<dbReference type="EMBL" id="CAEZVC010000026">
    <property type="protein sequence ID" value="CAB4619089.1"/>
    <property type="molecule type" value="Genomic_DNA"/>
</dbReference>
<sequence length="352" mass="39216">MTNEVLNTEALAKWIGERMGSPSITVEIDGRPSGGFSAETLLVTARDADNTPFRFVVRLETPEPAVYPTQSDLVMPEIEIQYRIMDALRRDGIVPIAELLGYESDDRILGTPFFVMHHVDGVVPIESPPYSSEGFFTEMRPEQRTSLISSGLQEMARLHSLPLNTIDLGWLAPAGVTPGSKHLANLWKSFGDDELRGRSHPLLDSAWEAIAAELPSNERTGLCWGDPRPGNIIWNGTSPACLTDFEAACIGPPEFDLGWWLMFDRTMHELAGLDRLAGDPTRDEQRSIYFQHAGRPEIDTATHELFAAARYCVIVVRVMNRLEQRGLLPADSMVWRDNPASECLEMIIAERG</sequence>
<dbReference type="PANTHER" id="PTHR21310:SF40">
    <property type="entry name" value="AMINOGLYCOSIDE PHOSPHOTRANSFERASE DOMAIN-CONTAINING PROTEIN-RELATED"/>
    <property type="match status" value="1"/>
</dbReference>
<dbReference type="SUPFAM" id="SSF56112">
    <property type="entry name" value="Protein kinase-like (PK-like)"/>
    <property type="match status" value="1"/>
</dbReference>
<feature type="domain" description="Aminoglycoside phosphotransferase" evidence="1">
    <location>
        <begin position="32"/>
        <end position="280"/>
    </location>
</feature>
<dbReference type="InterPro" id="IPR011009">
    <property type="entry name" value="Kinase-like_dom_sf"/>
</dbReference>
<dbReference type="Gene3D" id="3.30.200.20">
    <property type="entry name" value="Phosphorylase Kinase, domain 1"/>
    <property type="match status" value="1"/>
</dbReference>
<organism evidence="2">
    <name type="scientific">freshwater metagenome</name>
    <dbReference type="NCBI Taxonomy" id="449393"/>
    <lineage>
        <taxon>unclassified sequences</taxon>
        <taxon>metagenomes</taxon>
        <taxon>ecological metagenomes</taxon>
    </lineage>
</organism>
<accession>A0A6J6AJI6</accession>
<evidence type="ECO:0000313" key="2">
    <source>
        <dbReference type="EMBL" id="CAB4370247.1"/>
    </source>
</evidence>
<reference evidence="2" key="1">
    <citation type="submission" date="2020-05" db="EMBL/GenBank/DDBJ databases">
        <authorList>
            <person name="Chiriac C."/>
            <person name="Salcher M."/>
            <person name="Ghai R."/>
            <person name="Kavagutti S V."/>
        </authorList>
    </citation>
    <scope>NUCLEOTIDE SEQUENCE</scope>
</reference>
<dbReference type="EMBL" id="CAFBNJ010000002">
    <property type="protein sequence ID" value="CAB4939651.1"/>
    <property type="molecule type" value="Genomic_DNA"/>
</dbReference>
<dbReference type="CDD" id="cd05154">
    <property type="entry name" value="ACAD10_11_N-like"/>
    <property type="match status" value="1"/>
</dbReference>
<dbReference type="InterPro" id="IPR051678">
    <property type="entry name" value="AGP_Transferase"/>
</dbReference>
<evidence type="ECO:0000313" key="5">
    <source>
        <dbReference type="EMBL" id="CAB5077276.1"/>
    </source>
</evidence>
<protein>
    <submittedName>
        <fullName evidence="2">Unannotated protein</fullName>
    </submittedName>
</protein>
<evidence type="ECO:0000313" key="4">
    <source>
        <dbReference type="EMBL" id="CAB4939651.1"/>
    </source>
</evidence>
<evidence type="ECO:0000259" key="1">
    <source>
        <dbReference type="Pfam" id="PF01636"/>
    </source>
</evidence>
<dbReference type="AlphaFoldDB" id="A0A6J6AJI6"/>
<dbReference type="EMBL" id="CAEUNJ010000002">
    <property type="protein sequence ID" value="CAB4370247.1"/>
    <property type="molecule type" value="Genomic_DNA"/>
</dbReference>
<dbReference type="InterPro" id="IPR041726">
    <property type="entry name" value="ACAD10_11_N"/>
</dbReference>
<name>A0A6J6AJI6_9ZZZZ</name>
<proteinExistence type="predicted"/>
<dbReference type="PANTHER" id="PTHR21310">
    <property type="entry name" value="AMINOGLYCOSIDE PHOSPHOTRANSFERASE-RELATED-RELATED"/>
    <property type="match status" value="1"/>
</dbReference>
<dbReference type="Pfam" id="PF01636">
    <property type="entry name" value="APH"/>
    <property type="match status" value="1"/>
</dbReference>
<dbReference type="InterPro" id="IPR002575">
    <property type="entry name" value="Aminoglycoside_PTrfase"/>
</dbReference>
<gene>
    <name evidence="3" type="ORF">UFOPK1906_00612</name>
    <name evidence="4" type="ORF">UFOPK3785_00093</name>
    <name evidence="2" type="ORF">UFOPK4201_00097</name>
    <name evidence="5" type="ORF">UFOPK4371_00986</name>
</gene>
<dbReference type="EMBL" id="CAFBRD010000049">
    <property type="protein sequence ID" value="CAB5077276.1"/>
    <property type="molecule type" value="Genomic_DNA"/>
</dbReference>
<dbReference type="Gene3D" id="3.90.1200.10">
    <property type="match status" value="1"/>
</dbReference>
<evidence type="ECO:0000313" key="3">
    <source>
        <dbReference type="EMBL" id="CAB4619089.1"/>
    </source>
</evidence>